<evidence type="ECO:0000256" key="1">
    <source>
        <dbReference type="SAM" id="MobiDB-lite"/>
    </source>
</evidence>
<comment type="caution">
    <text evidence="2">The sequence shown here is derived from an EMBL/GenBank/DDBJ whole genome shotgun (WGS) entry which is preliminary data.</text>
</comment>
<feature type="compositionally biased region" description="Low complexity" evidence="1">
    <location>
        <begin position="1"/>
        <end position="15"/>
    </location>
</feature>
<feature type="region of interest" description="Disordered" evidence="1">
    <location>
        <begin position="1"/>
        <end position="89"/>
    </location>
</feature>
<dbReference type="Proteomes" id="UP001530293">
    <property type="component" value="Unassembled WGS sequence"/>
</dbReference>
<dbReference type="AlphaFoldDB" id="A0ABD3M2Q5"/>
<dbReference type="EMBL" id="JALLBG020000237">
    <property type="protein sequence ID" value="KAL3758253.1"/>
    <property type="molecule type" value="Genomic_DNA"/>
</dbReference>
<sequence length="322" mass="35134">MGQATSKAATEAVKAAVKRRAPPSNNNIAQTIQHQDRVGGFYPGSGTTGSSSSSNSTRAQQHQADTARRIANAASSRSDDTHASSSDSTLLELPPDLIKFLNDAGPVTRTIDKQLTSARVYDALVQDEKVVREHAKQANTRVRRRMPILSSSGDATCRENLEEDGTMTERTTNFSTTKRSSNTASAFANNYLGVTRQDFFDLSIKVSSVTVDSPEWKKVVHDQYEEIAKRNDASSSSQQSKSKKATTDSKGGFDRLRDIALLENSARYIGVPVLMKDTDGDIIGMWQHKVEDMKHSFGLKAIRKNSLQFVMQNEGGGNAKGS</sequence>
<proteinExistence type="predicted"/>
<organism evidence="2 3">
    <name type="scientific">Discostella pseudostelligera</name>
    <dbReference type="NCBI Taxonomy" id="259834"/>
    <lineage>
        <taxon>Eukaryota</taxon>
        <taxon>Sar</taxon>
        <taxon>Stramenopiles</taxon>
        <taxon>Ochrophyta</taxon>
        <taxon>Bacillariophyta</taxon>
        <taxon>Coscinodiscophyceae</taxon>
        <taxon>Thalassiosirophycidae</taxon>
        <taxon>Stephanodiscales</taxon>
        <taxon>Stephanodiscaceae</taxon>
        <taxon>Discostella</taxon>
    </lineage>
</organism>
<feature type="compositionally biased region" description="Low complexity" evidence="1">
    <location>
        <begin position="48"/>
        <end position="57"/>
    </location>
</feature>
<feature type="compositionally biased region" description="Polar residues" evidence="1">
    <location>
        <begin position="23"/>
        <end position="33"/>
    </location>
</feature>
<gene>
    <name evidence="2" type="ORF">ACHAWU_004891</name>
</gene>
<evidence type="ECO:0000313" key="3">
    <source>
        <dbReference type="Proteomes" id="UP001530293"/>
    </source>
</evidence>
<name>A0ABD3M2Q5_9STRA</name>
<reference evidence="2 3" key="1">
    <citation type="submission" date="2024-10" db="EMBL/GenBank/DDBJ databases">
        <title>Updated reference genomes for cyclostephanoid diatoms.</title>
        <authorList>
            <person name="Roberts W.R."/>
            <person name="Alverson A.J."/>
        </authorList>
    </citation>
    <scope>NUCLEOTIDE SEQUENCE [LARGE SCALE GENOMIC DNA]</scope>
    <source>
        <strain evidence="2 3">AJA232-27</strain>
    </source>
</reference>
<feature type="region of interest" description="Disordered" evidence="1">
    <location>
        <begin position="229"/>
        <end position="250"/>
    </location>
</feature>
<evidence type="ECO:0000313" key="2">
    <source>
        <dbReference type="EMBL" id="KAL3758253.1"/>
    </source>
</evidence>
<accession>A0ABD3M2Q5</accession>
<keyword evidence="3" id="KW-1185">Reference proteome</keyword>
<protein>
    <submittedName>
        <fullName evidence="2">Uncharacterized protein</fullName>
    </submittedName>
</protein>